<proteinExistence type="predicted"/>
<sequence length="133" mass="14853">MIEYFVSSYRKTNPYIPDSLSEIYDMLGSMILGAPTFIDATGVFHDQNIDTEFHALTEGFGKVRKKLGDDRYAQLIALAARAKTLFADDPNDDNGKTDEGRALLFEIEKLIQATRSRRVAAKRKDDDGDVSGD</sequence>
<accession>A0ABN5WAY9</accession>
<reference evidence="1" key="1">
    <citation type="submission" date="2018-07" db="EMBL/GenBank/DDBJ databases">
        <title>Complete genome sequence of Sphingomonas bisphenolicum strain AO1, a bisphenol A degradative bacterium isolated from Japanese farm field.</title>
        <authorList>
            <person name="Murakami M."/>
            <person name="Koh M."/>
            <person name="Koba S."/>
            <person name="Matsumura Y."/>
        </authorList>
    </citation>
    <scope>NUCLEOTIDE SEQUENCE</scope>
    <source>
        <strain evidence="1">AO1</strain>
    </source>
</reference>
<dbReference type="RefSeq" id="WP_261935699.1">
    <property type="nucleotide sequence ID" value="NZ_AP018817.1"/>
</dbReference>
<name>A0ABN5WAY9_9SPHN</name>
<dbReference type="EMBL" id="AP018817">
    <property type="protein sequence ID" value="BBF68167.1"/>
    <property type="molecule type" value="Genomic_DNA"/>
</dbReference>
<protein>
    <submittedName>
        <fullName evidence="1">Uncharacterized protein</fullName>
    </submittedName>
</protein>
<dbReference type="Proteomes" id="UP001059971">
    <property type="component" value="Chromosome 1"/>
</dbReference>
<gene>
    <name evidence="1" type="ORF">SBA_ch1_03670</name>
</gene>
<keyword evidence="2" id="KW-1185">Reference proteome</keyword>
<evidence type="ECO:0000313" key="2">
    <source>
        <dbReference type="Proteomes" id="UP001059971"/>
    </source>
</evidence>
<evidence type="ECO:0000313" key="1">
    <source>
        <dbReference type="EMBL" id="BBF68167.1"/>
    </source>
</evidence>
<organism evidence="1 2">
    <name type="scientific">Sphingomonas bisphenolicum</name>
    <dbReference type="NCBI Taxonomy" id="296544"/>
    <lineage>
        <taxon>Bacteria</taxon>
        <taxon>Pseudomonadati</taxon>
        <taxon>Pseudomonadota</taxon>
        <taxon>Alphaproteobacteria</taxon>
        <taxon>Sphingomonadales</taxon>
        <taxon>Sphingomonadaceae</taxon>
        <taxon>Sphingomonas</taxon>
    </lineage>
</organism>